<keyword evidence="1" id="KW-0812">Transmembrane</keyword>
<evidence type="ECO:0000313" key="3">
    <source>
        <dbReference type="EMBL" id="AWG42549.1"/>
    </source>
</evidence>
<organism evidence="3 4">
    <name type="scientific">Candidatus Borreliella tachyglossi</name>
    <dbReference type="NCBI Taxonomy" id="1964448"/>
    <lineage>
        <taxon>Bacteria</taxon>
        <taxon>Pseudomonadati</taxon>
        <taxon>Spirochaetota</taxon>
        <taxon>Spirochaetia</taxon>
        <taxon>Spirochaetales</taxon>
        <taxon>Borreliaceae</taxon>
        <taxon>Borreliella</taxon>
    </lineage>
</organism>
<protein>
    <recommendedName>
        <fullName evidence="2">Outer surface lipoprotein BB0158 domain-containing protein</fullName>
    </recommendedName>
</protein>
<dbReference type="OrthoDB" id="352443at2"/>
<dbReference type="PROSITE" id="PS51257">
    <property type="entry name" value="PROKAR_LIPOPROTEIN"/>
    <property type="match status" value="1"/>
</dbReference>
<dbReference type="AlphaFoldDB" id="A0A2S1LW74"/>
<dbReference type="EMBL" id="CP025785">
    <property type="protein sequence ID" value="AWG42549.1"/>
    <property type="molecule type" value="Genomic_DNA"/>
</dbReference>
<sequence>MLKKINLQFFIFILLIFLITGCAFFRKPQEVERDGNIGITSGNKIKLRFISGTTYKDNLPHIGSANMTWKKTKAMPILDEMGQAIPELKGMLGYAYVVSPIKMNGELSDKVSFLILFETTKKGDSEYIVEDLKLITAGKDLDLKDPNYLLAESSAEEGYKTSYPFGLLMSDEVRQAFDLTYIDEQWHYMLSTLSLRHKKTQRLKNYTISLNSKFVNDLLKEVLRLYPDIEELSFDLFSNLK</sequence>
<name>A0A2S1LW74_9SPIR</name>
<reference evidence="3 4" key="1">
    <citation type="submission" date="2018-01" db="EMBL/GenBank/DDBJ databases">
        <title>Genome sequence of Borrelia tachyglossi.</title>
        <authorList>
            <person name="Gofton A.W."/>
        </authorList>
    </citation>
    <scope>NUCLEOTIDE SEQUENCE [LARGE SCALE GENOMIC DNA]</scope>
    <source>
        <strain evidence="3 4">Bc-F10-1268</strain>
    </source>
</reference>
<dbReference type="NCBIfam" id="NF033723">
    <property type="entry name" value="S2_P23"/>
    <property type="match status" value="1"/>
</dbReference>
<keyword evidence="4" id="KW-1185">Reference proteome</keyword>
<keyword evidence="1" id="KW-0472">Membrane</keyword>
<gene>
    <name evidence="3" type="ORF">CR532_00790</name>
</gene>
<dbReference type="RefSeq" id="WP_108728948.1">
    <property type="nucleotide sequence ID" value="NZ_CP025785.1"/>
</dbReference>
<feature type="transmembrane region" description="Helical" evidence="1">
    <location>
        <begin position="6"/>
        <end position="25"/>
    </location>
</feature>
<keyword evidence="1" id="KW-1133">Transmembrane helix</keyword>
<dbReference type="Proteomes" id="UP000244655">
    <property type="component" value="Chromosome"/>
</dbReference>
<feature type="domain" description="Outer surface lipoprotein BB0158" evidence="2">
    <location>
        <begin position="64"/>
        <end position="227"/>
    </location>
</feature>
<evidence type="ECO:0000256" key="1">
    <source>
        <dbReference type="SAM" id="Phobius"/>
    </source>
</evidence>
<evidence type="ECO:0000313" key="4">
    <source>
        <dbReference type="Proteomes" id="UP000244655"/>
    </source>
</evidence>
<proteinExistence type="predicted"/>
<dbReference type="Pfam" id="PF24960">
    <property type="entry name" value="BB0158"/>
    <property type="match status" value="1"/>
</dbReference>
<dbReference type="InterPro" id="IPR056668">
    <property type="entry name" value="BB0158-like"/>
</dbReference>
<accession>A0A2S1LW74</accession>
<evidence type="ECO:0000259" key="2">
    <source>
        <dbReference type="Pfam" id="PF24960"/>
    </source>
</evidence>